<dbReference type="GeneID" id="77010722"/>
<sequence>MKYLNISIEPLDDTNTVYFYGGALPIDFNLLNITLYGCPESEFLQASEAMQQLVNRTLERTHINLFVKQVNFPTYGAIHGFLKFSPKNRRLMVWVFDKKLRDCRALGFYEL</sequence>
<dbReference type="Proteomes" id="UP000029278">
    <property type="component" value="Unassembled WGS sequence"/>
</dbReference>
<name>A0A090Y8D6_PAEMA</name>
<dbReference type="HOGENOM" id="CLU_2155845_0_0_9"/>
<keyword evidence="2" id="KW-1185">Reference proteome</keyword>
<accession>A0A090Y8D6</accession>
<reference evidence="1 2" key="1">
    <citation type="submission" date="2014-04" db="EMBL/GenBank/DDBJ databases">
        <authorList>
            <person name="Bishop-Lilly K.A."/>
            <person name="Broomall S.M."/>
            <person name="Chain P.S."/>
            <person name="Chertkov O."/>
            <person name="Coyne S.R."/>
            <person name="Daligault H.E."/>
            <person name="Davenport K.W."/>
            <person name="Erkkila T."/>
            <person name="Frey K.G."/>
            <person name="Gibbons H.S."/>
            <person name="Gu W."/>
            <person name="Jaissle J."/>
            <person name="Johnson S.L."/>
            <person name="Koroleva G.I."/>
            <person name="Ladner J.T."/>
            <person name="Lo C.-C."/>
            <person name="Minogue T.D."/>
            <person name="Munk C."/>
            <person name="Palacios G.F."/>
            <person name="Redden C.L."/>
            <person name="Rosenzweig C.N."/>
            <person name="Scholz M.B."/>
            <person name="Teshima H."/>
            <person name="Xu Y."/>
        </authorList>
    </citation>
    <scope>NUCLEOTIDE SEQUENCE [LARGE SCALE GENOMIC DNA]</scope>
    <source>
        <strain evidence="1 2">8244</strain>
    </source>
</reference>
<dbReference type="AlphaFoldDB" id="A0A090Y8D6"/>
<dbReference type="EMBL" id="JMQA01000047">
    <property type="protein sequence ID" value="KFM94466.1"/>
    <property type="molecule type" value="Genomic_DNA"/>
</dbReference>
<evidence type="ECO:0000313" key="1">
    <source>
        <dbReference type="EMBL" id="KFM94466.1"/>
    </source>
</evidence>
<evidence type="ECO:0000313" key="2">
    <source>
        <dbReference type="Proteomes" id="UP000029278"/>
    </source>
</evidence>
<dbReference type="OrthoDB" id="2620677at2"/>
<dbReference type="RefSeq" id="WP_036618681.1">
    <property type="nucleotide sequence ID" value="NZ_BOSD01000016.1"/>
</dbReference>
<proteinExistence type="predicted"/>
<organism evidence="1 2">
    <name type="scientific">Paenibacillus macerans</name>
    <name type="common">Bacillus macerans</name>
    <dbReference type="NCBI Taxonomy" id="44252"/>
    <lineage>
        <taxon>Bacteria</taxon>
        <taxon>Bacillati</taxon>
        <taxon>Bacillota</taxon>
        <taxon>Bacilli</taxon>
        <taxon>Bacillales</taxon>
        <taxon>Paenibacillaceae</taxon>
        <taxon>Paenibacillus</taxon>
    </lineage>
</organism>
<gene>
    <name evidence="1" type="ORF">DJ90_1349</name>
</gene>
<protein>
    <submittedName>
        <fullName evidence="1">Uncharacterized protein</fullName>
    </submittedName>
</protein>
<comment type="caution">
    <text evidence="1">The sequence shown here is derived from an EMBL/GenBank/DDBJ whole genome shotgun (WGS) entry which is preliminary data.</text>
</comment>